<comment type="caution">
    <text evidence="2">The sequence shown here is derived from an EMBL/GenBank/DDBJ whole genome shotgun (WGS) entry which is preliminary data.</text>
</comment>
<evidence type="ECO:0000256" key="1">
    <source>
        <dbReference type="SAM" id="MobiDB-lite"/>
    </source>
</evidence>
<organism evidence="2 3">
    <name type="scientific">Colletotrichum kahawae</name>
    <name type="common">Coffee berry disease fungus</name>
    <dbReference type="NCBI Taxonomy" id="34407"/>
    <lineage>
        <taxon>Eukaryota</taxon>
        <taxon>Fungi</taxon>
        <taxon>Dikarya</taxon>
        <taxon>Ascomycota</taxon>
        <taxon>Pezizomycotina</taxon>
        <taxon>Sordariomycetes</taxon>
        <taxon>Hypocreomycetidae</taxon>
        <taxon>Glomerellales</taxon>
        <taxon>Glomerellaceae</taxon>
        <taxon>Colletotrichum</taxon>
        <taxon>Colletotrichum gloeosporioides species complex</taxon>
    </lineage>
</organism>
<keyword evidence="3" id="KW-1185">Reference proteome</keyword>
<name>A0AAE0D3N3_COLKA</name>
<dbReference type="EMBL" id="VYYT01000289">
    <property type="protein sequence ID" value="KAK2747423.1"/>
    <property type="molecule type" value="Genomic_DNA"/>
</dbReference>
<gene>
    <name evidence="2" type="ORF">CKAH01_06600</name>
</gene>
<dbReference type="Proteomes" id="UP001281614">
    <property type="component" value="Unassembled WGS sequence"/>
</dbReference>
<reference evidence="2" key="1">
    <citation type="submission" date="2023-02" db="EMBL/GenBank/DDBJ databases">
        <title>Colletotrichum kahawae CIFC_Que2 genome sequencing and assembly.</title>
        <authorList>
            <person name="Baroncelli R."/>
        </authorList>
    </citation>
    <scope>NUCLEOTIDE SEQUENCE</scope>
    <source>
        <strain evidence="2">CIFC_Que2</strain>
    </source>
</reference>
<feature type="region of interest" description="Disordered" evidence="1">
    <location>
        <begin position="1"/>
        <end position="39"/>
    </location>
</feature>
<proteinExistence type="predicted"/>
<protein>
    <submittedName>
        <fullName evidence="2">Uncharacterized protein</fullName>
    </submittedName>
</protein>
<dbReference type="AlphaFoldDB" id="A0AAE0D3N3"/>
<sequence>MTLTSLSLSSSSSSSSSVALLAPGRAPHSSHQTEQRTTLKVKTTSTTALSFKRALTPAFLSPVFTSSHLSSCRSAALHRFASLCCAAYCANIRRPSRTITKDTATAITPKTIWTTRAATSSG</sequence>
<evidence type="ECO:0000313" key="2">
    <source>
        <dbReference type="EMBL" id="KAK2747423.1"/>
    </source>
</evidence>
<feature type="compositionally biased region" description="Low complexity" evidence="1">
    <location>
        <begin position="1"/>
        <end position="17"/>
    </location>
</feature>
<accession>A0AAE0D3N3</accession>
<evidence type="ECO:0000313" key="3">
    <source>
        <dbReference type="Proteomes" id="UP001281614"/>
    </source>
</evidence>